<dbReference type="PANTHER" id="PTHR36766">
    <property type="entry name" value="PLANT BROAD-SPECTRUM MILDEW RESISTANCE PROTEIN RPW8"/>
    <property type="match status" value="1"/>
</dbReference>
<keyword evidence="4" id="KW-0611">Plant defense</keyword>
<reference evidence="10" key="1">
    <citation type="journal article" date="2017" name="Nature">
        <title>The genome of Chenopodium quinoa.</title>
        <authorList>
            <person name="Jarvis D.E."/>
            <person name="Ho Y.S."/>
            <person name="Lightfoot D.J."/>
            <person name="Schmoeckel S.M."/>
            <person name="Li B."/>
            <person name="Borm T.J.A."/>
            <person name="Ohyanagi H."/>
            <person name="Mineta K."/>
            <person name="Michell C.T."/>
            <person name="Saber N."/>
            <person name="Kharbatia N.M."/>
            <person name="Rupper R.R."/>
            <person name="Sharp A.R."/>
            <person name="Dally N."/>
            <person name="Boughton B.A."/>
            <person name="Woo Y.H."/>
            <person name="Gao G."/>
            <person name="Schijlen E.G.W.M."/>
            <person name="Guo X."/>
            <person name="Momin A.A."/>
            <person name="Negrao S."/>
            <person name="Al-Babili S."/>
            <person name="Gehring C."/>
            <person name="Roessner U."/>
            <person name="Jung C."/>
            <person name="Murphy K."/>
            <person name="Arold S.T."/>
            <person name="Gojobori T."/>
            <person name="van der Linden C.G."/>
            <person name="van Loo E.N."/>
            <person name="Jellen E.N."/>
            <person name="Maughan P.J."/>
            <person name="Tester M."/>
        </authorList>
    </citation>
    <scope>NUCLEOTIDE SEQUENCE [LARGE SCALE GENOMIC DNA]</scope>
    <source>
        <strain evidence="10">cv. PI 614886</strain>
    </source>
</reference>
<evidence type="ECO:0000256" key="4">
    <source>
        <dbReference type="ARBA" id="ARBA00022821"/>
    </source>
</evidence>
<dbReference type="SUPFAM" id="SSF52540">
    <property type="entry name" value="P-loop containing nucleoside triphosphate hydrolases"/>
    <property type="match status" value="1"/>
</dbReference>
<dbReference type="AlphaFoldDB" id="A0A803MSG0"/>
<dbReference type="InterPro" id="IPR032675">
    <property type="entry name" value="LRR_dom_sf"/>
</dbReference>
<dbReference type="Pfam" id="PF18052">
    <property type="entry name" value="Rx_N"/>
    <property type="match status" value="1"/>
</dbReference>
<dbReference type="Pfam" id="PF00931">
    <property type="entry name" value="NB-ARC"/>
    <property type="match status" value="1"/>
</dbReference>
<dbReference type="GO" id="GO:0005524">
    <property type="term" value="F:ATP binding"/>
    <property type="evidence" value="ECO:0007669"/>
    <property type="project" value="UniProtKB-KW"/>
</dbReference>
<evidence type="ECO:0000313" key="10">
    <source>
        <dbReference type="EnsemblPlants" id="AUR62034511-RA:cds"/>
    </source>
</evidence>
<dbReference type="Proteomes" id="UP000596660">
    <property type="component" value="Unplaced"/>
</dbReference>
<evidence type="ECO:0000256" key="1">
    <source>
        <dbReference type="ARBA" id="ARBA00022614"/>
    </source>
</evidence>
<dbReference type="PRINTS" id="PR00364">
    <property type="entry name" value="DISEASERSIST"/>
</dbReference>
<evidence type="ECO:0000313" key="11">
    <source>
        <dbReference type="Proteomes" id="UP000596660"/>
    </source>
</evidence>
<feature type="domain" description="NB-ARC" evidence="6">
    <location>
        <begin position="167"/>
        <end position="343"/>
    </location>
</feature>
<dbReference type="OrthoDB" id="1660289at2759"/>
<organism evidence="10 11">
    <name type="scientific">Chenopodium quinoa</name>
    <name type="common">Quinoa</name>
    <dbReference type="NCBI Taxonomy" id="63459"/>
    <lineage>
        <taxon>Eukaryota</taxon>
        <taxon>Viridiplantae</taxon>
        <taxon>Streptophyta</taxon>
        <taxon>Embryophyta</taxon>
        <taxon>Tracheophyta</taxon>
        <taxon>Spermatophyta</taxon>
        <taxon>Magnoliopsida</taxon>
        <taxon>eudicotyledons</taxon>
        <taxon>Gunneridae</taxon>
        <taxon>Pentapetalae</taxon>
        <taxon>Caryophyllales</taxon>
        <taxon>Chenopodiaceae</taxon>
        <taxon>Chenopodioideae</taxon>
        <taxon>Atripliceae</taxon>
        <taxon>Chenopodium</taxon>
    </lineage>
</organism>
<dbReference type="InterPro" id="IPR058922">
    <property type="entry name" value="WHD_DRP"/>
</dbReference>
<dbReference type="PANTHER" id="PTHR36766:SF70">
    <property type="entry name" value="DISEASE RESISTANCE PROTEIN RGA4"/>
    <property type="match status" value="1"/>
</dbReference>
<dbReference type="Gramene" id="AUR62034511-RA">
    <property type="protein sequence ID" value="AUR62034511-RA:cds"/>
    <property type="gene ID" value="AUR62034511"/>
</dbReference>
<dbReference type="Gene3D" id="1.10.8.430">
    <property type="entry name" value="Helical domain of apoptotic protease-activating factors"/>
    <property type="match status" value="1"/>
</dbReference>
<feature type="domain" description="Disease resistance N-terminal" evidence="7">
    <location>
        <begin position="25"/>
        <end position="96"/>
    </location>
</feature>
<dbReference type="GeneID" id="110723267"/>
<evidence type="ECO:0000256" key="2">
    <source>
        <dbReference type="ARBA" id="ARBA00022737"/>
    </source>
</evidence>
<dbReference type="Gene3D" id="1.20.5.4130">
    <property type="match status" value="1"/>
</dbReference>
<keyword evidence="3" id="KW-0547">Nucleotide-binding</keyword>
<dbReference type="InterPro" id="IPR027417">
    <property type="entry name" value="P-loop_NTPase"/>
</dbReference>
<feature type="domain" description="Disease resistance protein winged helix" evidence="8">
    <location>
        <begin position="436"/>
        <end position="505"/>
    </location>
</feature>
<gene>
    <name evidence="10" type="primary">LOC110723267</name>
</gene>
<dbReference type="Pfam" id="PF25019">
    <property type="entry name" value="LRR_R13L1-DRL21"/>
    <property type="match status" value="2"/>
</dbReference>
<dbReference type="GO" id="GO:0051707">
    <property type="term" value="P:response to other organism"/>
    <property type="evidence" value="ECO:0007669"/>
    <property type="project" value="UniProtKB-ARBA"/>
</dbReference>
<dbReference type="GO" id="GO:0043531">
    <property type="term" value="F:ADP binding"/>
    <property type="evidence" value="ECO:0007669"/>
    <property type="project" value="InterPro"/>
</dbReference>
<name>A0A803MSG0_CHEQI</name>
<accession>A0A803MSG0</accession>
<feature type="domain" description="R13L1/DRL21-like LRR repeat region" evidence="9">
    <location>
        <begin position="690"/>
        <end position="814"/>
    </location>
</feature>
<feature type="domain" description="R13L1/DRL21-like LRR repeat region" evidence="9">
    <location>
        <begin position="987"/>
        <end position="1046"/>
    </location>
</feature>
<evidence type="ECO:0000256" key="3">
    <source>
        <dbReference type="ARBA" id="ARBA00022741"/>
    </source>
</evidence>
<keyword evidence="1" id="KW-0433">Leucine-rich repeat</keyword>
<proteinExistence type="predicted"/>
<dbReference type="KEGG" id="cqi:110723267"/>
<evidence type="ECO:0000259" key="9">
    <source>
        <dbReference type="Pfam" id="PF25019"/>
    </source>
</evidence>
<dbReference type="SUPFAM" id="SSF52058">
    <property type="entry name" value="L domain-like"/>
    <property type="match status" value="2"/>
</dbReference>
<dbReference type="InterPro" id="IPR042197">
    <property type="entry name" value="Apaf_helical"/>
</dbReference>
<keyword evidence="11" id="KW-1185">Reference proteome</keyword>
<dbReference type="EnsemblPlants" id="AUR62034511-RA">
    <property type="protein sequence ID" value="AUR62034511-RA:cds"/>
    <property type="gene ID" value="AUR62034511"/>
</dbReference>
<dbReference type="InterPro" id="IPR002182">
    <property type="entry name" value="NB-ARC"/>
</dbReference>
<evidence type="ECO:0000259" key="8">
    <source>
        <dbReference type="Pfam" id="PF23559"/>
    </source>
</evidence>
<dbReference type="Pfam" id="PF23559">
    <property type="entry name" value="WHD_DRP"/>
    <property type="match status" value="1"/>
</dbReference>
<keyword evidence="5" id="KW-0067">ATP-binding</keyword>
<evidence type="ECO:0000259" key="7">
    <source>
        <dbReference type="Pfam" id="PF18052"/>
    </source>
</evidence>
<dbReference type="Gene3D" id="3.40.50.300">
    <property type="entry name" value="P-loop containing nucleotide triphosphate hydrolases"/>
    <property type="match status" value="1"/>
</dbReference>
<dbReference type="Gene3D" id="3.80.10.10">
    <property type="entry name" value="Ribonuclease Inhibitor"/>
    <property type="match status" value="2"/>
</dbReference>
<dbReference type="FunFam" id="1.10.10.10:FF:000322">
    <property type="entry name" value="Probable disease resistance protein At1g63360"/>
    <property type="match status" value="1"/>
</dbReference>
<dbReference type="InterPro" id="IPR056789">
    <property type="entry name" value="LRR_R13L1-DRL21"/>
</dbReference>
<protein>
    <submittedName>
        <fullName evidence="10">Uncharacterized protein</fullName>
    </submittedName>
</protein>
<dbReference type="Gene3D" id="1.10.10.10">
    <property type="entry name" value="Winged helix-like DNA-binding domain superfamily/Winged helix DNA-binding domain"/>
    <property type="match status" value="1"/>
</dbReference>
<evidence type="ECO:0000259" key="6">
    <source>
        <dbReference type="Pfam" id="PF00931"/>
    </source>
</evidence>
<reference evidence="10" key="2">
    <citation type="submission" date="2021-03" db="UniProtKB">
        <authorList>
            <consortium name="EnsemblPlants"/>
        </authorList>
    </citation>
    <scope>IDENTIFICATION</scope>
</reference>
<keyword evidence="2" id="KW-0677">Repeat</keyword>
<evidence type="ECO:0000256" key="5">
    <source>
        <dbReference type="ARBA" id="ARBA00022840"/>
    </source>
</evidence>
<dbReference type="InterPro" id="IPR041118">
    <property type="entry name" value="Rx_N"/>
</dbReference>
<dbReference type="OMA" id="PEDECWS"/>
<dbReference type="RefSeq" id="XP_021758302.1">
    <property type="nucleotide sequence ID" value="XM_021902610.1"/>
</dbReference>
<dbReference type="GO" id="GO:0006952">
    <property type="term" value="P:defense response"/>
    <property type="evidence" value="ECO:0007669"/>
    <property type="project" value="UniProtKB-KW"/>
</dbReference>
<dbReference type="InterPro" id="IPR036388">
    <property type="entry name" value="WH-like_DNA-bd_sf"/>
</dbReference>
<sequence>MADPVTLLAIPIVEKITKETYKFGKGKYNDVYGVKYEIEKLQSNLKSIAAVLADAERCSKKPKQLIDWLTKLRGAALDVENVLETYATEAALREMKNHPAPIAWLSSRLNAANDIKKIARSIDEIDKQRGKYHIKKDEWGEGSAEPATWLGMRERDNRRESGVVGRDKEKEEIVTWLISENSSHDNGRVPVYPITGMGGLGKTTLAQLAYNDERVFKKKLESSYFKNAAWVNVSVDFSVDRILKEIIERLTEMEHGSVSQESIKSNILKVLDGKPFLLVLDDVWISEKTDWEGLHTFLRSCPRGSKVLVTSRSHDVRALMGATRSCSLEVLPEELCWDLFTKELCLGDNILEEEKIKIGKDIIKKCNQLPLPVKAMAAIMREKSLEYWRRVSKNSIWIQDESNEEFGRSNILPALVLSYNHLPSSILKQCFAYCSIFPKNHLFDKHELVKLWMAEGYIPHPSSRSTDTLEDIGGDYFDELQSRSFFQLFVDNERYRMHDLILELAQHVSDKSSKQMEEETTIGEQNSYLHVSFLCEDVQKPALEILKAEKLRTLLLPSSYTSDFGQSLNKMFQTLKYMRVLDLSSTKLVHLPKSIKKLKLLHFLDLSRTELKFLPKSICKLLNLQILKLLGCLWLQELPKDLGNLKDLRYLELDEMFWYKCSRLPPSLGGLTNLHNLHCFHVHRDSGYGIQELKRMKSLQGMLHISKLENAENSKEAKLNQKQGITKLILEWSKEDASSPQDRSAQERVLEDLEPNSGLQELQILHYKGNRLPTWMSNGVLQNLNKISLKNCANCKTLSFGPLPHLQQLIIKGMLELEEWPETTPYLSLRRLTISNCPKLRNLPCKSFITLQVMKIKQCHALKALPVTPYLMFLTLIDNDLLEDWSEILMGIVVDSSHEGADKLTQLDSLENQLENNNTLQMPKLLILTKKIGGLEADGSYIAGSYILLLELNLVNCPRLQKLPESFAPQKLKISRCPLLTTLPVPQQSQRLQNLELDKCNGTRLIEAIQSSNSLAALTISNISNMASIPKLPHLPTLRTLHIHNCQNLESLSHEDGSLKNFTSLKFLSVSGCENLVTFPEQGLPASIDCLIINNCNELQSFHATSRNYLKSLTLLKDLYLEDCPKLEFLPEDGLPASLQHLRIRGCPLLTEQCNEDAGGRYCQMVSHVADLELDSANTSHSTASACFTCK</sequence>